<dbReference type="OrthoDB" id="5572108at2759"/>
<feature type="compositionally biased region" description="Acidic residues" evidence="1">
    <location>
        <begin position="331"/>
        <end position="341"/>
    </location>
</feature>
<comment type="caution">
    <text evidence="2">The sequence shown here is derived from an EMBL/GenBank/DDBJ whole genome shotgun (WGS) entry which is preliminary data.</text>
</comment>
<reference evidence="2 3" key="1">
    <citation type="submission" date="2016-07" db="EMBL/GenBank/DDBJ databases">
        <title>Pervasive Adenine N6-methylation of Active Genes in Fungi.</title>
        <authorList>
            <consortium name="DOE Joint Genome Institute"/>
            <person name="Mondo S.J."/>
            <person name="Dannebaum R.O."/>
            <person name="Kuo R.C."/>
            <person name="Labutti K."/>
            <person name="Haridas S."/>
            <person name="Kuo A."/>
            <person name="Salamov A."/>
            <person name="Ahrendt S.R."/>
            <person name="Lipzen A."/>
            <person name="Sullivan W."/>
            <person name="Andreopoulos W.B."/>
            <person name="Clum A."/>
            <person name="Lindquist E."/>
            <person name="Daum C."/>
            <person name="Ramamoorthy G.K."/>
            <person name="Gryganskyi A."/>
            <person name="Culley D."/>
            <person name="Magnuson J.K."/>
            <person name="James T.Y."/>
            <person name="O'Malley M.A."/>
            <person name="Stajich J.E."/>
            <person name="Spatafora J.W."/>
            <person name="Visel A."/>
            <person name="Grigoriev I.V."/>
        </authorList>
    </citation>
    <scope>NUCLEOTIDE SEQUENCE [LARGE SCALE GENOMIC DNA]</scope>
    <source>
        <strain evidence="2 3">PL171</strain>
    </source>
</reference>
<dbReference type="Gene3D" id="3.90.640.10">
    <property type="entry name" value="Actin, Chain A, domain 4"/>
    <property type="match status" value="1"/>
</dbReference>
<gene>
    <name evidence="2" type="ORF">BCR44DRAFT_1500472</name>
</gene>
<dbReference type="Proteomes" id="UP000193411">
    <property type="component" value="Unassembled WGS sequence"/>
</dbReference>
<organism evidence="2 3">
    <name type="scientific">Catenaria anguillulae PL171</name>
    <dbReference type="NCBI Taxonomy" id="765915"/>
    <lineage>
        <taxon>Eukaryota</taxon>
        <taxon>Fungi</taxon>
        <taxon>Fungi incertae sedis</taxon>
        <taxon>Blastocladiomycota</taxon>
        <taxon>Blastocladiomycetes</taxon>
        <taxon>Blastocladiales</taxon>
        <taxon>Catenariaceae</taxon>
        <taxon>Catenaria</taxon>
    </lineage>
</organism>
<dbReference type="Pfam" id="PF00022">
    <property type="entry name" value="Actin"/>
    <property type="match status" value="1"/>
</dbReference>
<feature type="compositionally biased region" description="Basic residues" evidence="1">
    <location>
        <begin position="287"/>
        <end position="296"/>
    </location>
</feature>
<name>A0A1Y2HKI8_9FUNG</name>
<evidence type="ECO:0000256" key="1">
    <source>
        <dbReference type="SAM" id="MobiDB-lite"/>
    </source>
</evidence>
<dbReference type="InterPro" id="IPR004000">
    <property type="entry name" value="Actin"/>
</dbReference>
<dbReference type="AlphaFoldDB" id="A0A1Y2HKI8"/>
<sequence length="545" mass="59493">MAAILDHVLSSPEIQIQSYADRARTRMVLVVPDLLDLRVVDELMRITLDSLRIGPATVVDIGAQATSIAVVENGDVVDAARVLTGGDDVSDVLFDMMRRYKNPITRDVPEEAKDLDDYARGVPVNRRALVEQIKEGFSVIKVSEVYVREPGRVTEKFTVKMYDELYMAPLCLFYPWCIDLPTKLLALKRYSPLLVERTHPSRQMPLWTMDPPNKLGPHPWISWGCTDIPEKLEGHTGLEHRVAVTAQLMWLDELDRNKRHAKRRANGEVSEVGAFDEDANSQSSSNKKGKRGKRQAQKQVVTALGFPGISPPTGKETAEGDGDVDMRDSAETEDEGEESESDQQGPQLRRSRRANTPAITATDPVPAPSPAPPPAAPQLGNLPVHCSTLYSYTHTWVSPPLDQAIHALIANQRTDDRIRRNYSSILLVGGGARLPGFATKVLEPMLRTSMPARARTLAPAPGTAPETVVAVTLPPRDLDPRAVMWKGGTVLARLEVASEMWVSLGEWRAVGTASVVANKCGVVLPGSGVVGNLSGPAASLTMDPV</sequence>
<protein>
    <submittedName>
        <fullName evidence="2">Uncharacterized protein</fullName>
    </submittedName>
</protein>
<keyword evidence="3" id="KW-1185">Reference proteome</keyword>
<dbReference type="InterPro" id="IPR043129">
    <property type="entry name" value="ATPase_NBD"/>
</dbReference>
<dbReference type="PANTHER" id="PTHR11937">
    <property type="entry name" value="ACTIN"/>
    <property type="match status" value="1"/>
</dbReference>
<evidence type="ECO:0000313" key="3">
    <source>
        <dbReference type="Proteomes" id="UP000193411"/>
    </source>
</evidence>
<dbReference type="Gene3D" id="3.30.420.40">
    <property type="match status" value="1"/>
</dbReference>
<dbReference type="STRING" id="765915.A0A1Y2HKI8"/>
<evidence type="ECO:0000313" key="2">
    <source>
        <dbReference type="EMBL" id="ORZ34494.1"/>
    </source>
</evidence>
<proteinExistence type="predicted"/>
<feature type="region of interest" description="Disordered" evidence="1">
    <location>
        <begin position="262"/>
        <end position="353"/>
    </location>
</feature>
<dbReference type="SUPFAM" id="SSF53067">
    <property type="entry name" value="Actin-like ATPase domain"/>
    <property type="match status" value="1"/>
</dbReference>
<dbReference type="EMBL" id="MCFL01000028">
    <property type="protein sequence ID" value="ORZ34494.1"/>
    <property type="molecule type" value="Genomic_DNA"/>
</dbReference>
<accession>A0A1Y2HKI8</accession>